<sequence length="107" mass="11861">MIWSHGTLKERKVHGIALQFDLYKPRPHGRRNKLPAPDAEVPGSIALEFDIFDFMEKFANPSGFPTKEELIVTGRMDLAEAIAAQGGWFLSSSSSTQLCTSLSFAFT</sequence>
<dbReference type="EMBL" id="CM056817">
    <property type="protein sequence ID" value="KAJ8620214.1"/>
    <property type="molecule type" value="Genomic_DNA"/>
</dbReference>
<name>A0ACC2KGG0_PERAE</name>
<dbReference type="Proteomes" id="UP001234297">
    <property type="component" value="Chromosome 9"/>
</dbReference>
<comment type="caution">
    <text evidence="1">The sequence shown here is derived from an EMBL/GenBank/DDBJ whole genome shotgun (WGS) entry which is preliminary data.</text>
</comment>
<evidence type="ECO:0000313" key="2">
    <source>
        <dbReference type="Proteomes" id="UP001234297"/>
    </source>
</evidence>
<organism evidence="1 2">
    <name type="scientific">Persea americana</name>
    <name type="common">Avocado</name>
    <dbReference type="NCBI Taxonomy" id="3435"/>
    <lineage>
        <taxon>Eukaryota</taxon>
        <taxon>Viridiplantae</taxon>
        <taxon>Streptophyta</taxon>
        <taxon>Embryophyta</taxon>
        <taxon>Tracheophyta</taxon>
        <taxon>Spermatophyta</taxon>
        <taxon>Magnoliopsida</taxon>
        <taxon>Magnoliidae</taxon>
        <taxon>Laurales</taxon>
        <taxon>Lauraceae</taxon>
        <taxon>Persea</taxon>
    </lineage>
</organism>
<evidence type="ECO:0000313" key="1">
    <source>
        <dbReference type="EMBL" id="KAJ8620214.1"/>
    </source>
</evidence>
<keyword evidence="2" id="KW-1185">Reference proteome</keyword>
<gene>
    <name evidence="1" type="ORF">MRB53_028743</name>
</gene>
<accession>A0ACC2KGG0</accession>
<proteinExistence type="predicted"/>
<protein>
    <submittedName>
        <fullName evidence="1">Uncharacterized protein</fullName>
    </submittedName>
</protein>
<reference evidence="1 2" key="1">
    <citation type="journal article" date="2022" name="Hortic Res">
        <title>A haplotype resolved chromosomal level avocado genome allows analysis of novel avocado genes.</title>
        <authorList>
            <person name="Nath O."/>
            <person name="Fletcher S.J."/>
            <person name="Hayward A."/>
            <person name="Shaw L.M."/>
            <person name="Masouleh A.K."/>
            <person name="Furtado A."/>
            <person name="Henry R.J."/>
            <person name="Mitter N."/>
        </authorList>
    </citation>
    <scope>NUCLEOTIDE SEQUENCE [LARGE SCALE GENOMIC DNA]</scope>
    <source>
        <strain evidence="2">cv. Hass</strain>
    </source>
</reference>